<accession>A0ABR4B7M5</accession>
<organism evidence="1 2">
    <name type="scientific">Lepraria finkii</name>
    <dbReference type="NCBI Taxonomy" id="1340010"/>
    <lineage>
        <taxon>Eukaryota</taxon>
        <taxon>Fungi</taxon>
        <taxon>Dikarya</taxon>
        <taxon>Ascomycota</taxon>
        <taxon>Pezizomycotina</taxon>
        <taxon>Lecanoromycetes</taxon>
        <taxon>OSLEUM clade</taxon>
        <taxon>Lecanoromycetidae</taxon>
        <taxon>Lecanorales</taxon>
        <taxon>Lecanorineae</taxon>
        <taxon>Stereocaulaceae</taxon>
        <taxon>Lepraria</taxon>
    </lineage>
</organism>
<comment type="caution">
    <text evidence="1">The sequence shown here is derived from an EMBL/GenBank/DDBJ whole genome shotgun (WGS) entry which is preliminary data.</text>
</comment>
<gene>
    <name evidence="1" type="ORF">ABVK25_005784</name>
</gene>
<dbReference type="PANTHER" id="PTHR42085:SF2">
    <property type="entry name" value="F-BOX DOMAIN-CONTAINING PROTEIN"/>
    <property type="match status" value="1"/>
</dbReference>
<evidence type="ECO:0000313" key="1">
    <source>
        <dbReference type="EMBL" id="KAL2053855.1"/>
    </source>
</evidence>
<dbReference type="EMBL" id="JBHFEH010000018">
    <property type="protein sequence ID" value="KAL2053855.1"/>
    <property type="molecule type" value="Genomic_DNA"/>
</dbReference>
<dbReference type="PANTHER" id="PTHR42085">
    <property type="entry name" value="F-BOX DOMAIN-CONTAINING PROTEIN"/>
    <property type="match status" value="1"/>
</dbReference>
<name>A0ABR4B7M5_9LECA</name>
<keyword evidence="2" id="KW-1185">Reference proteome</keyword>
<dbReference type="Proteomes" id="UP001590951">
    <property type="component" value="Unassembled WGS sequence"/>
</dbReference>
<reference evidence="1 2" key="1">
    <citation type="submission" date="2024-09" db="EMBL/GenBank/DDBJ databases">
        <title>Rethinking Asexuality: The Enigmatic Case of Functional Sexual Genes in Lepraria (Stereocaulaceae).</title>
        <authorList>
            <person name="Doellman M."/>
            <person name="Sun Y."/>
            <person name="Barcenas-Pena A."/>
            <person name="Lumbsch H.T."/>
            <person name="Grewe F."/>
        </authorList>
    </citation>
    <scope>NUCLEOTIDE SEQUENCE [LARGE SCALE GENOMIC DNA]</scope>
    <source>
        <strain evidence="1 2">Grewe 0041</strain>
    </source>
</reference>
<evidence type="ECO:0000313" key="2">
    <source>
        <dbReference type="Proteomes" id="UP001590951"/>
    </source>
</evidence>
<dbReference type="InterPro" id="IPR038883">
    <property type="entry name" value="AN11006-like"/>
</dbReference>
<proteinExistence type="predicted"/>
<protein>
    <submittedName>
        <fullName evidence="1">Uncharacterized protein</fullName>
    </submittedName>
</protein>
<sequence length="343" mass="39374">MVGHPTRKSPQKTIDRLHASDTTRSKSAMGACLLPHLQGMELQKPTKVAIQVGREGAFSFLDLPGEIRNEIYRYALLAKRNKSCKTMWDCSQYSGQSYIFATGLLYTNHQIHREASAIFYAENNFVMLRLQQRPLVGVILNKQILATAVTFKAVDYPHMAIEVDLGNDKNMAREHRSNQLVFALQDLETFGLVICELWMKDNILIGATWINAINPSDLPDKINSEPVLEAPEPDYHLWVVWNRRQWAGRAIPRASQVVQTHEVVKHAIEYAKKYITLTHFPSHKAYLYITIAELDKLHGSVVKLENAVFWYSEALQYERDDATAKEGLERAKKTLYFRDSRNW</sequence>